<sequence length="89" mass="9626">MGEPSMRERVAQAIDKALDGDCGYGVGDSVADVILPLIEEAVTAERERCAELVERDMVHGDFDPTCEADIGYYDAMVKFAAAIRGGENE</sequence>
<gene>
    <name evidence="1" type="ORF">ATC03_08820</name>
</gene>
<proteinExistence type="predicted"/>
<dbReference type="EMBL" id="CP013979">
    <property type="protein sequence ID" value="ANJ26802.1"/>
    <property type="molecule type" value="Genomic_DNA"/>
</dbReference>
<reference evidence="1 2" key="1">
    <citation type="journal article" date="2016" name="Int. J. Syst. Evol. Microbiol.">
        <title>Agromyces aureus sp. nov., isolated from the rhizosphere of Salix caprea L. grown in a heavy-metal-contaminated soil.</title>
        <authorList>
            <person name="Corretto E."/>
            <person name="Antonielli L."/>
            <person name="Sessitsch A."/>
            <person name="Compant S."/>
            <person name="Gorfer M."/>
            <person name="Kuffner M."/>
            <person name="Brader G."/>
        </authorList>
    </citation>
    <scope>NUCLEOTIDE SEQUENCE [LARGE SCALE GENOMIC DNA]</scope>
    <source>
        <strain evidence="1 2">AR33</strain>
    </source>
</reference>
<reference evidence="2" key="2">
    <citation type="submission" date="2016-01" db="EMBL/GenBank/DDBJ databases">
        <title>Complete genome sequence of Agromyces aureus AR33T and comparison with related organisms.</title>
        <authorList>
            <person name="Corretto E."/>
            <person name="Antonielli L."/>
            <person name="Sessitsch A."/>
            <person name="Brader G."/>
        </authorList>
    </citation>
    <scope>NUCLEOTIDE SEQUENCE [LARGE SCALE GENOMIC DNA]</scope>
    <source>
        <strain evidence="2">AR33</strain>
    </source>
</reference>
<dbReference type="STRING" id="453304.ATC03_08820"/>
<organism evidence="1 2">
    <name type="scientific">Agromyces aureus</name>
    <dbReference type="NCBI Taxonomy" id="453304"/>
    <lineage>
        <taxon>Bacteria</taxon>
        <taxon>Bacillati</taxon>
        <taxon>Actinomycetota</taxon>
        <taxon>Actinomycetes</taxon>
        <taxon>Micrococcales</taxon>
        <taxon>Microbacteriaceae</taxon>
        <taxon>Agromyces</taxon>
    </lineage>
</organism>
<dbReference type="AlphaFoldDB" id="A0A191WF00"/>
<protein>
    <submittedName>
        <fullName evidence="1">Uncharacterized protein</fullName>
    </submittedName>
</protein>
<dbReference type="RefSeq" id="WP_067875750.1">
    <property type="nucleotide sequence ID" value="NZ_CP013979.1"/>
</dbReference>
<keyword evidence="2" id="KW-1185">Reference proteome</keyword>
<accession>A0A191WF00</accession>
<evidence type="ECO:0000313" key="1">
    <source>
        <dbReference type="EMBL" id="ANJ26802.1"/>
    </source>
</evidence>
<evidence type="ECO:0000313" key="2">
    <source>
        <dbReference type="Proteomes" id="UP000078437"/>
    </source>
</evidence>
<dbReference type="Proteomes" id="UP000078437">
    <property type="component" value="Chromosome"/>
</dbReference>
<dbReference type="KEGG" id="agy:ATC03_08820"/>
<name>A0A191WF00_9MICO</name>